<reference evidence="1 2" key="1">
    <citation type="journal article" date="2012" name="Nat. Biotechnol.">
        <title>Draft genome sequence of pigeonpea (Cajanus cajan), an orphan legume crop of resource-poor farmers.</title>
        <authorList>
            <person name="Varshney R.K."/>
            <person name="Chen W."/>
            <person name="Li Y."/>
            <person name="Bharti A.K."/>
            <person name="Saxena R.K."/>
            <person name="Schlueter J.A."/>
            <person name="Donoghue M.T."/>
            <person name="Azam S."/>
            <person name="Fan G."/>
            <person name="Whaley A.M."/>
            <person name="Farmer A.D."/>
            <person name="Sheridan J."/>
            <person name="Iwata A."/>
            <person name="Tuteja R."/>
            <person name="Penmetsa R.V."/>
            <person name="Wu W."/>
            <person name="Upadhyaya H.D."/>
            <person name="Yang S.P."/>
            <person name="Shah T."/>
            <person name="Saxena K.B."/>
            <person name="Michael T."/>
            <person name="McCombie W.R."/>
            <person name="Yang B."/>
            <person name="Zhang G."/>
            <person name="Yang H."/>
            <person name="Wang J."/>
            <person name="Spillane C."/>
            <person name="Cook D.R."/>
            <person name="May G.D."/>
            <person name="Xu X."/>
            <person name="Jackson S.A."/>
        </authorList>
    </citation>
    <scope>NUCLEOTIDE SEQUENCE [LARGE SCALE GENOMIC DNA]</scope>
    <source>
        <strain evidence="2">cv. Asha</strain>
    </source>
</reference>
<accession>A0A151T599</accession>
<name>A0A151T599_CAJCA</name>
<organism evidence="1 2">
    <name type="scientific">Cajanus cajan</name>
    <name type="common">Pigeon pea</name>
    <name type="synonym">Cajanus indicus</name>
    <dbReference type="NCBI Taxonomy" id="3821"/>
    <lineage>
        <taxon>Eukaryota</taxon>
        <taxon>Viridiplantae</taxon>
        <taxon>Streptophyta</taxon>
        <taxon>Embryophyta</taxon>
        <taxon>Tracheophyta</taxon>
        <taxon>Spermatophyta</taxon>
        <taxon>Magnoliopsida</taxon>
        <taxon>eudicotyledons</taxon>
        <taxon>Gunneridae</taxon>
        <taxon>Pentapetalae</taxon>
        <taxon>rosids</taxon>
        <taxon>fabids</taxon>
        <taxon>Fabales</taxon>
        <taxon>Fabaceae</taxon>
        <taxon>Papilionoideae</taxon>
        <taxon>50 kb inversion clade</taxon>
        <taxon>NPAAA clade</taxon>
        <taxon>indigoferoid/millettioid clade</taxon>
        <taxon>Phaseoleae</taxon>
        <taxon>Cajanus</taxon>
    </lineage>
</organism>
<protein>
    <submittedName>
        <fullName evidence="1">Uncharacterized protein</fullName>
    </submittedName>
</protein>
<dbReference type="EMBL" id="CM003610">
    <property type="protein sequence ID" value="KYP62228.1"/>
    <property type="molecule type" value="Genomic_DNA"/>
</dbReference>
<keyword evidence="2" id="KW-1185">Reference proteome</keyword>
<sequence>GMNLVVALAVKCQFWEGEAGRVSLMQLLEETEGESVKKGGNEVGNDFECCVCMGKKKGAIKFI</sequence>
<gene>
    <name evidence="1" type="ORF">KK1_016754</name>
</gene>
<proteinExistence type="predicted"/>
<dbReference type="Gramene" id="C.cajan_16278.t">
    <property type="protein sequence ID" value="C.cajan_16278.t.cds1"/>
    <property type="gene ID" value="C.cajan_16278"/>
</dbReference>
<evidence type="ECO:0000313" key="2">
    <source>
        <dbReference type="Proteomes" id="UP000075243"/>
    </source>
</evidence>
<dbReference type="Proteomes" id="UP000075243">
    <property type="component" value="Chromosome 8"/>
</dbReference>
<dbReference type="AlphaFoldDB" id="A0A151T599"/>
<evidence type="ECO:0000313" key="1">
    <source>
        <dbReference type="EMBL" id="KYP62228.1"/>
    </source>
</evidence>
<feature type="non-terminal residue" evidence="1">
    <location>
        <position position="1"/>
    </location>
</feature>